<dbReference type="Proteomes" id="UP000836841">
    <property type="component" value="Chromosome 4"/>
</dbReference>
<keyword evidence="7" id="KW-0028">Amino-acid biosynthesis</keyword>
<feature type="region of interest" description="Disordered" evidence="15">
    <location>
        <begin position="1"/>
        <end position="46"/>
    </location>
</feature>
<dbReference type="InterPro" id="IPR005801">
    <property type="entry name" value="ADC_synthase"/>
</dbReference>
<keyword evidence="10" id="KW-0822">Tryptophan biosynthesis</keyword>
<dbReference type="FunFam" id="3.60.120.10:FF:000003">
    <property type="entry name" value="Anthranilate synthase component 1"/>
    <property type="match status" value="1"/>
</dbReference>
<comment type="pathway">
    <text evidence="2">Amino-acid biosynthesis; L-tryptophan biosynthesis; L-tryptophan from chorismate: step 1/5.</text>
</comment>
<dbReference type="Pfam" id="PF22606">
    <property type="entry name" value="Cdc6-ORC-like_ATPase_lid"/>
    <property type="match status" value="1"/>
</dbReference>
<name>A0AAU9S9R7_THLAR</name>
<dbReference type="GO" id="GO:0005634">
    <property type="term" value="C:nucleus"/>
    <property type="evidence" value="ECO:0007669"/>
    <property type="project" value="UniProtKB-SubCell"/>
</dbReference>
<evidence type="ECO:0000256" key="8">
    <source>
        <dbReference type="ARBA" id="ARBA00022618"/>
    </source>
</evidence>
<dbReference type="InterPro" id="IPR015163">
    <property type="entry name" value="Cdc6_C"/>
</dbReference>
<dbReference type="PANTHER" id="PTHR11236:SF9">
    <property type="entry name" value="ANTHRANILATE SYNTHASE COMPONENT 1"/>
    <property type="match status" value="1"/>
</dbReference>
<evidence type="ECO:0000256" key="6">
    <source>
        <dbReference type="ARBA" id="ARBA00012266"/>
    </source>
</evidence>
<dbReference type="AlphaFoldDB" id="A0AAU9S9R7"/>
<evidence type="ECO:0000256" key="4">
    <source>
        <dbReference type="ARBA" id="ARBA00009562"/>
    </source>
</evidence>
<gene>
    <name evidence="17" type="ORF">TAV2_LOCUS12631</name>
</gene>
<dbReference type="Pfam" id="PF00425">
    <property type="entry name" value="Chorismate_bind"/>
    <property type="match status" value="1"/>
</dbReference>
<dbReference type="InterPro" id="IPR036390">
    <property type="entry name" value="WH_DNA-bd_sf"/>
</dbReference>
<evidence type="ECO:0000256" key="11">
    <source>
        <dbReference type="ARBA" id="ARBA00023141"/>
    </source>
</evidence>
<feature type="domain" description="Cdc6 C-terminal" evidence="16">
    <location>
        <begin position="424"/>
        <end position="503"/>
    </location>
</feature>
<comment type="subcellular location">
    <subcellularLocation>
        <location evidence="1">Nucleus</location>
    </subcellularLocation>
</comment>
<evidence type="ECO:0000256" key="9">
    <source>
        <dbReference type="ARBA" id="ARBA00022705"/>
    </source>
</evidence>
<proteinExistence type="inferred from homology"/>
<evidence type="ECO:0000256" key="14">
    <source>
        <dbReference type="ARBA" id="ARBA00023306"/>
    </source>
</evidence>
<keyword evidence="9" id="KW-0235">DNA replication</keyword>
<dbReference type="Gene3D" id="3.40.50.300">
    <property type="entry name" value="P-loop containing nucleotide triphosphate hydrolases"/>
    <property type="match status" value="1"/>
</dbReference>
<dbReference type="SUPFAM" id="SSF56322">
    <property type="entry name" value="ADC synthase"/>
    <property type="match status" value="1"/>
</dbReference>
<dbReference type="FunFam" id="1.10.8.60:FF:000102">
    <property type="entry name" value="Cell division control protein"/>
    <property type="match status" value="1"/>
</dbReference>
<feature type="non-terminal residue" evidence="17">
    <location>
        <position position="1"/>
    </location>
</feature>
<evidence type="ECO:0000259" key="16">
    <source>
        <dbReference type="SMART" id="SM01074"/>
    </source>
</evidence>
<dbReference type="PRINTS" id="PR00095">
    <property type="entry name" value="ANTSNTHASEI"/>
</dbReference>
<keyword evidence="14" id="KW-0131">Cell cycle</keyword>
<organism evidence="17 18">
    <name type="scientific">Thlaspi arvense</name>
    <name type="common">Field penny-cress</name>
    <dbReference type="NCBI Taxonomy" id="13288"/>
    <lineage>
        <taxon>Eukaryota</taxon>
        <taxon>Viridiplantae</taxon>
        <taxon>Streptophyta</taxon>
        <taxon>Embryophyta</taxon>
        <taxon>Tracheophyta</taxon>
        <taxon>Spermatophyta</taxon>
        <taxon>Magnoliopsida</taxon>
        <taxon>eudicotyledons</taxon>
        <taxon>Gunneridae</taxon>
        <taxon>Pentapetalae</taxon>
        <taxon>rosids</taxon>
        <taxon>malvids</taxon>
        <taxon>Brassicales</taxon>
        <taxon>Brassicaceae</taxon>
        <taxon>Thlaspideae</taxon>
        <taxon>Thlaspi</taxon>
    </lineage>
</organism>
<evidence type="ECO:0000256" key="7">
    <source>
        <dbReference type="ARBA" id="ARBA00022605"/>
    </source>
</evidence>
<comment type="similarity">
    <text evidence="4">Belongs to the anthranilate synthase component I family.</text>
</comment>
<dbReference type="PANTHER" id="PTHR11236">
    <property type="entry name" value="AMINOBENZOATE/ANTHRANILATE SYNTHASE"/>
    <property type="match status" value="1"/>
</dbReference>
<dbReference type="SUPFAM" id="SSF46785">
    <property type="entry name" value="Winged helix' DNA-binding domain"/>
    <property type="match status" value="1"/>
</dbReference>
<dbReference type="SMART" id="SM01074">
    <property type="entry name" value="Cdc6_C"/>
    <property type="match status" value="1"/>
</dbReference>
<evidence type="ECO:0000256" key="2">
    <source>
        <dbReference type="ARBA" id="ARBA00004873"/>
    </source>
</evidence>
<dbReference type="InterPro" id="IPR019999">
    <property type="entry name" value="Anth_synth_I-like"/>
</dbReference>
<keyword evidence="8" id="KW-0132">Cell division</keyword>
<dbReference type="InterPro" id="IPR005256">
    <property type="entry name" value="Anth_synth_I_PabB"/>
</dbReference>
<dbReference type="Pfam" id="PF04715">
    <property type="entry name" value="Anth_synt_I_N"/>
    <property type="match status" value="1"/>
</dbReference>
<evidence type="ECO:0000256" key="12">
    <source>
        <dbReference type="ARBA" id="ARBA00023239"/>
    </source>
</evidence>
<evidence type="ECO:0000256" key="5">
    <source>
        <dbReference type="ARBA" id="ARBA00011653"/>
    </source>
</evidence>
<dbReference type="GO" id="GO:0016887">
    <property type="term" value="F:ATP hydrolysis activity"/>
    <property type="evidence" value="ECO:0007669"/>
    <property type="project" value="InterPro"/>
</dbReference>
<dbReference type="FunFam" id="1.10.10.10:FF:000686">
    <property type="entry name" value="Cell division control protein"/>
    <property type="match status" value="1"/>
</dbReference>
<dbReference type="Gene3D" id="1.10.8.60">
    <property type="match status" value="1"/>
</dbReference>
<comment type="similarity">
    <text evidence="3">Belongs to the CDC6/cdc18 family.</text>
</comment>
<keyword evidence="11" id="KW-0057">Aromatic amino acid biosynthesis</keyword>
<evidence type="ECO:0000256" key="1">
    <source>
        <dbReference type="ARBA" id="ARBA00004123"/>
    </source>
</evidence>
<dbReference type="GO" id="GO:0006260">
    <property type="term" value="P:DNA replication"/>
    <property type="evidence" value="ECO:0007669"/>
    <property type="project" value="UniProtKB-KW"/>
</dbReference>
<dbReference type="Gene3D" id="3.60.120.10">
    <property type="entry name" value="Anthranilate synthase"/>
    <property type="match status" value="1"/>
</dbReference>
<keyword evidence="13" id="KW-0539">Nucleus</keyword>
<keyword evidence="12" id="KW-0456">Lyase</keyword>
<dbReference type="GO" id="GO:0051301">
    <property type="term" value="P:cell division"/>
    <property type="evidence" value="ECO:0007669"/>
    <property type="project" value="UniProtKB-KW"/>
</dbReference>
<evidence type="ECO:0000256" key="3">
    <source>
        <dbReference type="ARBA" id="ARBA00006184"/>
    </source>
</evidence>
<dbReference type="InterPro" id="IPR006805">
    <property type="entry name" value="Anth_synth_I_N"/>
</dbReference>
<sequence length="1155" mass="128229">MPTIAGPSSSPHKHMVAARSDNIGGLRSAEVNTPRKRKLRSDSAAEVAATTVLLENSVSTPMKWKSPRRCAVSSPRTLKEEVNEDSNEKLESPVISAVEKQFDCLDVKSKWNPRDDDQMKAVKEALHVSKAPSTVVCREDEQKRVLEFVKGCMEQKKAGSLYICGCPGTGKSLSMEKVRQQAEDWAKQEDLPCPETVTVNCTSLAKTTDIFSKILGEIETGKKANGSSTALQQLQILFSQNQKSSSSKMMLIIADEMDYLITRDRGVLHELFMLTTLPFSRCILIGVANAIDLADRFLPKLKSLNCKPLVVTFRAYSNEQILRILQERLGALPYDAFQSKALELCARKVSAASGDMRKALCVCRSALEILETEVKGSTDQEPQSPDTEDQVVKMDHMLAALSKTFKSPVVDTIKSLPQHQQIIVCSAAKAFRGSKKDRTIAELNKLYLEICKSSAITPAGITEFTNMCTVLNDQGILKLSHARDDKLKRVSLRVEEADITFALKSLLFKLLSERLKELKINAITEMSSVSIFSVKSDFSAVKAVAVTRHQPPPPPFPSLRFPSSSVASPTTTSLHFDGGSSISRSNLLPVSRLRPIECSSSSTPSLDLPADQLTKFKEAAGKGNLVPLYRCVFSDHLTPILAYRCLVKEDDRDAPSFLFESVEPGLQASNIGRYSVVGAQPTIEIVAKGNVVTVMDHGAGLRTEEEVEDPMMVPQKIMEEWEPQRIDELPEAFCGGWVGYFSYDTVRYVEKKKLPFSNAPADDRSLPDVHLGLYDDVIVFDHVEKKAYVIHWVRIDKDRSVEDNFSDGMNRLESLTSRIQDQKPPKMPTGFIKLRTEQFGPKLEKSTMTSEVYKEAVLEAKEHILAGDIFQIVLSQRFERRTFADPFEIYRALRIVNPSPYMAYLQARGCILVASSPEILLRSKKASREITNRPLAGTVRRGKTLKEDLMLEKELLSDEKQCAEHIMLVDLGRNDVGKVSKPGSVKVEKLMNIERYSHVMHISSTVKGELLDNLTSWDALRAALPVGTVSGAPKVKAMELIDELEVTRRGPYSGGFGGISFNGDMDIALALRTMVFPTNPRYDTLYSYKHPQRRREWIAHIQAGAGVVADSNPDDEQKECENKAAALARAIDLAESSFLETPEVNTTITLGINNV</sequence>
<evidence type="ECO:0000313" key="18">
    <source>
        <dbReference type="Proteomes" id="UP000836841"/>
    </source>
</evidence>
<dbReference type="GO" id="GO:0000162">
    <property type="term" value="P:L-tryptophan biosynthetic process"/>
    <property type="evidence" value="ECO:0007669"/>
    <property type="project" value="UniProtKB-KW"/>
</dbReference>
<evidence type="ECO:0000256" key="10">
    <source>
        <dbReference type="ARBA" id="ARBA00022822"/>
    </source>
</evidence>
<dbReference type="InterPro" id="IPR054425">
    <property type="entry name" value="Cdc6_ORC1-like_ATPase_lid"/>
</dbReference>
<keyword evidence="18" id="KW-1185">Reference proteome</keyword>
<dbReference type="Gene3D" id="1.10.10.10">
    <property type="entry name" value="Winged helix-like DNA-binding domain superfamily/Winged helix DNA-binding domain"/>
    <property type="match status" value="1"/>
</dbReference>
<evidence type="ECO:0000313" key="17">
    <source>
        <dbReference type="EMBL" id="CAH2060121.1"/>
    </source>
</evidence>
<dbReference type="CDD" id="cd08768">
    <property type="entry name" value="Cdc6_C"/>
    <property type="match status" value="1"/>
</dbReference>
<accession>A0AAU9S9R7</accession>
<dbReference type="NCBIfam" id="TIGR00564">
    <property type="entry name" value="trpE_most"/>
    <property type="match status" value="1"/>
</dbReference>
<dbReference type="GO" id="GO:0004049">
    <property type="term" value="F:anthranilate synthase activity"/>
    <property type="evidence" value="ECO:0007669"/>
    <property type="project" value="UniProtKB-EC"/>
</dbReference>
<dbReference type="InterPro" id="IPR015890">
    <property type="entry name" value="Chorismate_C"/>
</dbReference>
<dbReference type="InterPro" id="IPR027417">
    <property type="entry name" value="P-loop_NTPase"/>
</dbReference>
<dbReference type="FunFam" id="3.40.50.300:FF:000547">
    <property type="entry name" value="Cell division control protein"/>
    <property type="match status" value="1"/>
</dbReference>
<dbReference type="Pfam" id="PF09079">
    <property type="entry name" value="WHD_Cdc6"/>
    <property type="match status" value="1"/>
</dbReference>
<evidence type="ECO:0000256" key="13">
    <source>
        <dbReference type="ARBA" id="ARBA00023242"/>
    </source>
</evidence>
<dbReference type="EMBL" id="OU466860">
    <property type="protein sequence ID" value="CAH2060121.1"/>
    <property type="molecule type" value="Genomic_DNA"/>
</dbReference>
<feature type="compositionally biased region" description="Polar residues" evidence="15">
    <location>
        <begin position="1"/>
        <end position="10"/>
    </location>
</feature>
<dbReference type="EC" id="4.1.3.27" evidence="6"/>
<reference evidence="17 18" key="1">
    <citation type="submission" date="2022-03" db="EMBL/GenBank/DDBJ databases">
        <authorList>
            <person name="Nunn A."/>
            <person name="Chopra R."/>
            <person name="Nunn A."/>
            <person name="Contreras Garrido A."/>
        </authorList>
    </citation>
    <scope>NUCLEOTIDE SEQUENCE [LARGE SCALE GENOMIC DNA]</scope>
</reference>
<protein>
    <recommendedName>
        <fullName evidence="6">anthranilate synthase</fullName>
        <ecNumber evidence="6">4.1.3.27</ecNumber>
    </recommendedName>
</protein>
<evidence type="ECO:0000256" key="15">
    <source>
        <dbReference type="SAM" id="MobiDB-lite"/>
    </source>
</evidence>
<comment type="subunit">
    <text evidence="5">Heterotetramer consisting of two non-identical subunits: a beta subunit and a large alpha subunit.</text>
</comment>
<dbReference type="InterPro" id="IPR036388">
    <property type="entry name" value="WH-like_DNA-bd_sf"/>
</dbReference>
<dbReference type="Pfam" id="PF13401">
    <property type="entry name" value="AAA_22"/>
    <property type="match status" value="1"/>
</dbReference>
<dbReference type="SUPFAM" id="SSF52540">
    <property type="entry name" value="P-loop containing nucleoside triphosphate hydrolases"/>
    <property type="match status" value="1"/>
</dbReference>
<dbReference type="InterPro" id="IPR049945">
    <property type="entry name" value="AAA_22"/>
</dbReference>